<sequence length="194" mass="22603">MERFEWRKFLPNLRLRNPAAPDDQKQCTLEMSSEAKKKKEAFPPAPHKMLKAKTANAEARRMCSVKKHARIPRNAMLGFYVLPFGKYKHCTFRWLIENDVGYLKYIVDTHTEEAKRRSEPGADDWVKDALKEYALSFPPVSRLLEVNVDRTVYDQAGPFDGVTFERMHQMYAAHEAKEAASDEEKQQFRLAHVE</sequence>
<reference evidence="3" key="1">
    <citation type="submission" date="2012-12" db="EMBL/GenBank/DDBJ databases">
        <authorList>
            <person name="Hellsten U."/>
            <person name="Grimwood J."/>
            <person name="Chapman J.A."/>
            <person name="Shapiro H."/>
            <person name="Aerts A."/>
            <person name="Otillar R.P."/>
            <person name="Terry A.Y."/>
            <person name="Boore J.L."/>
            <person name="Simakov O."/>
            <person name="Marletaz F."/>
            <person name="Cho S.-J."/>
            <person name="Edsinger-Gonzales E."/>
            <person name="Havlak P."/>
            <person name="Kuo D.-H."/>
            <person name="Larsson T."/>
            <person name="Lv J."/>
            <person name="Arendt D."/>
            <person name="Savage R."/>
            <person name="Osoegawa K."/>
            <person name="de Jong P."/>
            <person name="Lindberg D.R."/>
            <person name="Seaver E.C."/>
            <person name="Weisblat D.A."/>
            <person name="Putnam N.H."/>
            <person name="Grigoriev I.V."/>
            <person name="Rokhsar D.S."/>
        </authorList>
    </citation>
    <scope>NUCLEOTIDE SEQUENCE</scope>
    <source>
        <strain evidence="3">I ESC-2004</strain>
    </source>
</reference>
<evidence type="ECO:0000313" key="3">
    <source>
        <dbReference type="Proteomes" id="UP000014760"/>
    </source>
</evidence>
<protein>
    <submittedName>
        <fullName evidence="1 2">Uncharacterized protein</fullName>
    </submittedName>
</protein>
<gene>
    <name evidence="1" type="ORF">CAPTEDRAFT_191634</name>
</gene>
<evidence type="ECO:0000313" key="2">
    <source>
        <dbReference type="EnsemblMetazoa" id="CapteP191634"/>
    </source>
</evidence>
<dbReference type="EnsemblMetazoa" id="CapteT191634">
    <property type="protein sequence ID" value="CapteP191634"/>
    <property type="gene ID" value="CapteG191634"/>
</dbReference>
<proteinExistence type="predicted"/>
<dbReference type="OMA" id="KEMWEWY"/>
<keyword evidence="3" id="KW-1185">Reference proteome</keyword>
<dbReference type="AlphaFoldDB" id="R7VE28"/>
<feature type="non-terminal residue" evidence="1">
    <location>
        <position position="194"/>
    </location>
</feature>
<accession>R7VE28</accession>
<reference evidence="2" key="3">
    <citation type="submission" date="2015-06" db="UniProtKB">
        <authorList>
            <consortium name="EnsemblMetazoa"/>
        </authorList>
    </citation>
    <scope>IDENTIFICATION</scope>
</reference>
<dbReference type="EMBL" id="KB292913">
    <property type="protein sequence ID" value="ELU16817.1"/>
    <property type="molecule type" value="Genomic_DNA"/>
</dbReference>
<name>R7VE28_CAPTE</name>
<dbReference type="HOGENOM" id="CLU_1405693_0_0_1"/>
<dbReference type="EMBL" id="AMQN01036431">
    <property type="status" value="NOT_ANNOTATED_CDS"/>
    <property type="molecule type" value="Genomic_DNA"/>
</dbReference>
<evidence type="ECO:0000313" key="1">
    <source>
        <dbReference type="EMBL" id="ELU16817.1"/>
    </source>
</evidence>
<dbReference type="OrthoDB" id="10072098at2759"/>
<reference evidence="1 3" key="2">
    <citation type="journal article" date="2013" name="Nature">
        <title>Insights into bilaterian evolution from three spiralian genomes.</title>
        <authorList>
            <person name="Simakov O."/>
            <person name="Marletaz F."/>
            <person name="Cho S.J."/>
            <person name="Edsinger-Gonzales E."/>
            <person name="Havlak P."/>
            <person name="Hellsten U."/>
            <person name="Kuo D.H."/>
            <person name="Larsson T."/>
            <person name="Lv J."/>
            <person name="Arendt D."/>
            <person name="Savage R."/>
            <person name="Osoegawa K."/>
            <person name="de Jong P."/>
            <person name="Grimwood J."/>
            <person name="Chapman J.A."/>
            <person name="Shapiro H."/>
            <person name="Aerts A."/>
            <person name="Otillar R.P."/>
            <person name="Terry A.Y."/>
            <person name="Boore J.L."/>
            <person name="Grigoriev I.V."/>
            <person name="Lindberg D.R."/>
            <person name="Seaver E.C."/>
            <person name="Weisblat D.A."/>
            <person name="Putnam N.H."/>
            <person name="Rokhsar D.S."/>
        </authorList>
    </citation>
    <scope>NUCLEOTIDE SEQUENCE</scope>
    <source>
        <strain evidence="1 3">I ESC-2004</strain>
    </source>
</reference>
<dbReference type="Proteomes" id="UP000014760">
    <property type="component" value="Unassembled WGS sequence"/>
</dbReference>
<organism evidence="1">
    <name type="scientific">Capitella teleta</name>
    <name type="common">Polychaete worm</name>
    <dbReference type="NCBI Taxonomy" id="283909"/>
    <lineage>
        <taxon>Eukaryota</taxon>
        <taxon>Metazoa</taxon>
        <taxon>Spiralia</taxon>
        <taxon>Lophotrochozoa</taxon>
        <taxon>Annelida</taxon>
        <taxon>Polychaeta</taxon>
        <taxon>Sedentaria</taxon>
        <taxon>Scolecida</taxon>
        <taxon>Capitellidae</taxon>
        <taxon>Capitella</taxon>
    </lineage>
</organism>